<keyword evidence="2" id="KW-1185">Reference proteome</keyword>
<accession>A0AAV2SKD2</accession>
<organism evidence="1 2">
    <name type="scientific">Meganyctiphanes norvegica</name>
    <name type="common">Northern krill</name>
    <name type="synonym">Thysanopoda norvegica</name>
    <dbReference type="NCBI Taxonomy" id="48144"/>
    <lineage>
        <taxon>Eukaryota</taxon>
        <taxon>Metazoa</taxon>
        <taxon>Ecdysozoa</taxon>
        <taxon>Arthropoda</taxon>
        <taxon>Crustacea</taxon>
        <taxon>Multicrustacea</taxon>
        <taxon>Malacostraca</taxon>
        <taxon>Eumalacostraca</taxon>
        <taxon>Eucarida</taxon>
        <taxon>Euphausiacea</taxon>
        <taxon>Euphausiidae</taxon>
        <taxon>Meganyctiphanes</taxon>
    </lineage>
</organism>
<evidence type="ECO:0000313" key="2">
    <source>
        <dbReference type="Proteomes" id="UP001497623"/>
    </source>
</evidence>
<dbReference type="EMBL" id="CAXKWB010075757">
    <property type="protein sequence ID" value="CAL4199606.1"/>
    <property type="molecule type" value="Genomic_DNA"/>
</dbReference>
<dbReference type="AlphaFoldDB" id="A0AAV2SKD2"/>
<evidence type="ECO:0000313" key="1">
    <source>
        <dbReference type="EMBL" id="CAL4199606.1"/>
    </source>
</evidence>
<comment type="caution">
    <text evidence="1">The sequence shown here is derived from an EMBL/GenBank/DDBJ whole genome shotgun (WGS) entry which is preliminary data.</text>
</comment>
<gene>
    <name evidence="1" type="ORF">MNOR_LOCUS37470</name>
</gene>
<sequence>RMAKDWYMSQATMNKNNGHSENLRFNNGEHKCANHPVEFKTGCLTKNTEEYDETICSGIKHIYINGLNNNSFIMSSPRKSVHESNNSLLDSESENEIFRNQCLNRDDTNYRVHFNNNLEKDHEKICRNQCEE</sequence>
<protein>
    <recommendedName>
        <fullName evidence="3">Breast cancer 2</fullName>
    </recommendedName>
</protein>
<reference evidence="1 2" key="1">
    <citation type="submission" date="2024-05" db="EMBL/GenBank/DDBJ databases">
        <authorList>
            <person name="Wallberg A."/>
        </authorList>
    </citation>
    <scope>NUCLEOTIDE SEQUENCE [LARGE SCALE GENOMIC DNA]</scope>
</reference>
<evidence type="ECO:0008006" key="3">
    <source>
        <dbReference type="Google" id="ProtNLM"/>
    </source>
</evidence>
<proteinExistence type="predicted"/>
<feature type="non-terminal residue" evidence="1">
    <location>
        <position position="132"/>
    </location>
</feature>
<name>A0AAV2SKD2_MEGNR</name>
<feature type="non-terminal residue" evidence="1">
    <location>
        <position position="1"/>
    </location>
</feature>
<dbReference type="Proteomes" id="UP001497623">
    <property type="component" value="Unassembled WGS sequence"/>
</dbReference>